<evidence type="ECO:0000256" key="1">
    <source>
        <dbReference type="SAM" id="MobiDB-lite"/>
    </source>
</evidence>
<name>A0ABN0AJ01_CHRGE</name>
<dbReference type="RefSeq" id="WP_002976922.1">
    <property type="nucleotide sequence ID" value="NZ_GL379781.1"/>
</dbReference>
<dbReference type="GeneID" id="93023969"/>
<sequence>MEGKQKFDYESAEKIETEKKTDPQEVVSKILQIILGIIMAVLHM</sequence>
<keyword evidence="3" id="KW-1185">Reference proteome</keyword>
<proteinExistence type="predicted"/>
<dbReference type="Proteomes" id="UP000002969">
    <property type="component" value="Unassembled WGS sequence"/>
</dbReference>
<protein>
    <submittedName>
        <fullName evidence="2">Uncharacterized protein</fullName>
    </submittedName>
</protein>
<accession>A0ABN0AJ01</accession>
<comment type="caution">
    <text evidence="2">The sequence shown here is derived from an EMBL/GenBank/DDBJ whole genome shotgun (WGS) entry which is preliminary data.</text>
</comment>
<gene>
    <name evidence="2" type="ORF">HMPREF0204_12059</name>
</gene>
<organism evidence="2 3">
    <name type="scientific">Chryseobacterium gleum ATCC 35910</name>
    <dbReference type="NCBI Taxonomy" id="525257"/>
    <lineage>
        <taxon>Bacteria</taxon>
        <taxon>Pseudomonadati</taxon>
        <taxon>Bacteroidota</taxon>
        <taxon>Flavobacteriia</taxon>
        <taxon>Flavobacteriales</taxon>
        <taxon>Weeksellaceae</taxon>
        <taxon>Chryseobacterium group</taxon>
        <taxon>Chryseobacterium</taxon>
    </lineage>
</organism>
<reference evidence="2" key="1">
    <citation type="submission" date="2010-06" db="EMBL/GenBank/DDBJ databases">
        <authorList>
            <person name="Muzny D."/>
            <person name="Qin X."/>
            <person name="Buhay C."/>
            <person name="Dugan-Rocha S."/>
            <person name="Ding Y."/>
            <person name="Chen G."/>
            <person name="Hawes A."/>
            <person name="Holder M."/>
            <person name="Jhangiani S."/>
            <person name="Johnson A."/>
            <person name="Khan Z."/>
            <person name="Li Z."/>
            <person name="Liu W."/>
            <person name="Liu X."/>
            <person name="Perez L."/>
            <person name="Shen H."/>
            <person name="Wang Q."/>
            <person name="Watt J."/>
            <person name="Xi L."/>
            <person name="Xin Y."/>
            <person name="Zhou J."/>
            <person name="Deng J."/>
            <person name="Jiang H."/>
            <person name="Liu Y."/>
            <person name="Qu J."/>
            <person name="Song X.-Z."/>
            <person name="Zhang L."/>
            <person name="Villasana D."/>
            <person name="Johnson A."/>
            <person name="Liu J."/>
            <person name="Liyanage D."/>
            <person name="Lorensuhewa L."/>
            <person name="Robinson T."/>
            <person name="Song A."/>
            <person name="Song B.-B."/>
            <person name="Dinh H."/>
            <person name="Thornton R."/>
            <person name="Coyle M."/>
            <person name="Francisco L."/>
            <person name="Jackson L."/>
            <person name="Javaid M."/>
            <person name="Korchina V."/>
            <person name="Kovar C."/>
            <person name="Mata R."/>
            <person name="Mathew T."/>
            <person name="Ngo R."/>
            <person name="Nguyen L."/>
            <person name="Nguyen N."/>
            <person name="Okwuonu G."/>
            <person name="Ongeri F."/>
            <person name="Pham C."/>
            <person name="Simmons D."/>
            <person name="Wilczek-Boney K."/>
            <person name="Hale W."/>
            <person name="Jakkamsetti A."/>
            <person name="Pham P."/>
            <person name="Ruth R."/>
            <person name="San Lucas F."/>
            <person name="Warren J."/>
            <person name="Zhang J."/>
            <person name="Zhao Z."/>
            <person name="Zhou C."/>
            <person name="Zhu D."/>
            <person name="Lee S."/>
            <person name="Bess C."/>
            <person name="Blankenburg K."/>
            <person name="Forbes L."/>
            <person name="Fu Q."/>
            <person name="Gubbala S."/>
            <person name="Hirani K."/>
            <person name="Jayaseelan J.C."/>
            <person name="Lara F."/>
            <person name="Munidasa M."/>
            <person name="Palculict T."/>
            <person name="Patil S."/>
            <person name="Pu L.-L."/>
            <person name="Saada N."/>
            <person name="Tang L."/>
            <person name="Weissenberger G."/>
            <person name="Zhu Y."/>
            <person name="Hemphill L."/>
            <person name="Shang Y."/>
            <person name="Youmans B."/>
            <person name="Ayvaz T."/>
            <person name="Ross M."/>
            <person name="Santibanez J."/>
            <person name="Aqrawi P."/>
            <person name="Gross S."/>
            <person name="Joshi V."/>
            <person name="Fowler G."/>
            <person name="Nazareth L."/>
            <person name="Reid J."/>
            <person name="Worley K."/>
            <person name="Petrosino J."/>
            <person name="Highlander S."/>
            <person name="Gibbs R."/>
        </authorList>
    </citation>
    <scope>NUCLEOTIDE SEQUENCE [LARGE SCALE GENOMIC DNA]</scope>
    <source>
        <strain evidence="2">ATCC 35910</strain>
    </source>
</reference>
<evidence type="ECO:0000313" key="2">
    <source>
        <dbReference type="EMBL" id="EFK32991.1"/>
    </source>
</evidence>
<feature type="region of interest" description="Disordered" evidence="1">
    <location>
        <begin position="1"/>
        <end position="20"/>
    </location>
</feature>
<dbReference type="EMBL" id="ACKQ02000007">
    <property type="protein sequence ID" value="EFK32991.1"/>
    <property type="molecule type" value="Genomic_DNA"/>
</dbReference>
<evidence type="ECO:0000313" key="3">
    <source>
        <dbReference type="Proteomes" id="UP000002969"/>
    </source>
</evidence>